<protein>
    <submittedName>
        <fullName evidence="2">Uncharacterized protein</fullName>
    </submittedName>
</protein>
<keyword evidence="1" id="KW-1133">Transmembrane helix</keyword>
<gene>
    <name evidence="2" type="ORF">GIB67_018136</name>
</gene>
<keyword evidence="3" id="KW-1185">Reference proteome</keyword>
<evidence type="ECO:0000313" key="2">
    <source>
        <dbReference type="EMBL" id="KAF6168296.1"/>
    </source>
</evidence>
<organism evidence="2 3">
    <name type="scientific">Kingdonia uniflora</name>
    <dbReference type="NCBI Taxonomy" id="39325"/>
    <lineage>
        <taxon>Eukaryota</taxon>
        <taxon>Viridiplantae</taxon>
        <taxon>Streptophyta</taxon>
        <taxon>Embryophyta</taxon>
        <taxon>Tracheophyta</taxon>
        <taxon>Spermatophyta</taxon>
        <taxon>Magnoliopsida</taxon>
        <taxon>Ranunculales</taxon>
        <taxon>Circaeasteraceae</taxon>
        <taxon>Kingdonia</taxon>
    </lineage>
</organism>
<keyword evidence="1" id="KW-0812">Transmembrane</keyword>
<feature type="transmembrane region" description="Helical" evidence="1">
    <location>
        <begin position="58"/>
        <end position="78"/>
    </location>
</feature>
<dbReference type="AlphaFoldDB" id="A0A7J7NMD2"/>
<evidence type="ECO:0000256" key="1">
    <source>
        <dbReference type="SAM" id="Phobius"/>
    </source>
</evidence>
<comment type="caution">
    <text evidence="2">The sequence shown here is derived from an EMBL/GenBank/DDBJ whole genome shotgun (WGS) entry which is preliminary data.</text>
</comment>
<reference evidence="2 3" key="1">
    <citation type="journal article" date="2020" name="IScience">
        <title>Genome Sequencing of the Endangered Kingdonia uniflora (Circaeasteraceae, Ranunculales) Reveals Potential Mechanisms of Evolutionary Specialization.</title>
        <authorList>
            <person name="Sun Y."/>
            <person name="Deng T."/>
            <person name="Zhang A."/>
            <person name="Moore M.J."/>
            <person name="Landis J.B."/>
            <person name="Lin N."/>
            <person name="Zhang H."/>
            <person name="Zhang X."/>
            <person name="Huang J."/>
            <person name="Zhang X."/>
            <person name="Sun H."/>
            <person name="Wang H."/>
        </authorList>
    </citation>
    <scope>NUCLEOTIDE SEQUENCE [LARGE SCALE GENOMIC DNA]</scope>
    <source>
        <strain evidence="2">TB1705</strain>
        <tissue evidence="2">Leaf</tissue>
    </source>
</reference>
<dbReference type="EMBL" id="JACGCM010000697">
    <property type="protein sequence ID" value="KAF6168296.1"/>
    <property type="molecule type" value="Genomic_DNA"/>
</dbReference>
<dbReference type="OrthoDB" id="191139at2759"/>
<dbReference type="Proteomes" id="UP000541444">
    <property type="component" value="Unassembled WGS sequence"/>
</dbReference>
<accession>A0A7J7NMD2</accession>
<proteinExistence type="predicted"/>
<keyword evidence="1" id="KW-0472">Membrane</keyword>
<sequence>MVSKFMSSPVLSAFVLNPMKGTLRYLAGLAGPNGFGSNSTADQVTEDSSSTTSFRLTTIYHCLYGHILYLLLTLNIVVKGGTSGIGA</sequence>
<name>A0A7J7NMD2_9MAGN</name>
<evidence type="ECO:0000313" key="3">
    <source>
        <dbReference type="Proteomes" id="UP000541444"/>
    </source>
</evidence>